<organism evidence="3 5">
    <name type="scientific">Vibrio harveyi</name>
    <name type="common">Beneckea harveyi</name>
    <dbReference type="NCBI Taxonomy" id="669"/>
    <lineage>
        <taxon>Bacteria</taxon>
        <taxon>Pseudomonadati</taxon>
        <taxon>Pseudomonadota</taxon>
        <taxon>Gammaproteobacteria</taxon>
        <taxon>Vibrionales</taxon>
        <taxon>Vibrionaceae</taxon>
        <taxon>Vibrio</taxon>
    </lineage>
</organism>
<dbReference type="Gene3D" id="3.30.110.40">
    <property type="entry name" value="TusA-like domain"/>
    <property type="match status" value="1"/>
</dbReference>
<dbReference type="InterPro" id="IPR036868">
    <property type="entry name" value="TusA-like_sf"/>
</dbReference>
<dbReference type="EMBL" id="QOUW02000074">
    <property type="protein sequence ID" value="RIW10346.1"/>
    <property type="molecule type" value="Genomic_DNA"/>
</dbReference>
<evidence type="ECO:0000313" key="4">
    <source>
        <dbReference type="Proteomes" id="UP000067422"/>
    </source>
</evidence>
<reference evidence="3 5" key="3">
    <citation type="submission" date="2018-08" db="EMBL/GenBank/DDBJ databases">
        <title>Vibrio harveyi strains pathogenic to white snook Centropomus viridis Lockington (1877) and potential probiotic bacteria.</title>
        <authorList>
            <person name="Soto-Rodriguez S."/>
            <person name="Gomez-Gil B."/>
            <person name="Lozano-Olvera R."/>
        </authorList>
    </citation>
    <scope>NUCLEOTIDE SEQUENCE [LARGE SCALE GENOMIC DNA]</scope>
    <source>
        <strain evidence="3 5">CAIM 1508</strain>
    </source>
</reference>
<dbReference type="Proteomes" id="UP000253437">
    <property type="component" value="Unassembled WGS sequence"/>
</dbReference>
<dbReference type="OrthoDB" id="6215889at2"/>
<sequence length="84" mass="9736">MESILLDLRKERCPMALLLAKRHAAEVFQEETQQDHQLVIQVVDKSSKHDIVKYLRNQGYTVDCQASPEHFTLTVFNKESSYDA</sequence>
<dbReference type="GeneID" id="83580923"/>
<dbReference type="KEGG" id="vhr:AL538_05265"/>
<dbReference type="RefSeq" id="WP_017189245.1">
    <property type="nucleotide sequence ID" value="NZ_AP031614.1"/>
</dbReference>
<feature type="domain" description="UPF0033" evidence="1">
    <location>
        <begin position="6"/>
        <end position="75"/>
    </location>
</feature>
<dbReference type="GO" id="GO:0016740">
    <property type="term" value="F:transferase activity"/>
    <property type="evidence" value="ECO:0007669"/>
    <property type="project" value="UniProtKB-KW"/>
</dbReference>
<reference evidence="4" key="1">
    <citation type="submission" date="2015-12" db="EMBL/GenBank/DDBJ databases">
        <title>FDA dAtabase for Regulatory Grade micrObial Sequences (FDA-ARGOS): Supporting development and validation of Infectious Disease Dx tests.</title>
        <authorList>
            <person name="Hoffmann M."/>
            <person name="Allard M."/>
            <person name="Evans P."/>
            <person name="Brown E."/>
            <person name="Tallon L.J."/>
            <person name="Sadzewicz L."/>
            <person name="Sengamalay N."/>
            <person name="Ott S."/>
            <person name="Godinez A."/>
            <person name="Nagaraj S."/>
            <person name="Vyas G."/>
            <person name="Aluvathingal J."/>
            <person name="Nadendla S."/>
            <person name="Geyer C."/>
            <person name="Sichtig H."/>
        </authorList>
    </citation>
    <scope>NUCLEOTIDE SEQUENCE [LARGE SCALE GENOMIC DNA]</scope>
    <source>
        <strain evidence="4">ATCC 43516</strain>
    </source>
</reference>
<evidence type="ECO:0000313" key="2">
    <source>
        <dbReference type="EMBL" id="AMF97196.1"/>
    </source>
</evidence>
<dbReference type="Proteomes" id="UP000067422">
    <property type="component" value="Chromosome 1"/>
</dbReference>
<evidence type="ECO:0000313" key="3">
    <source>
        <dbReference type="EMBL" id="RIW10346.1"/>
    </source>
</evidence>
<gene>
    <name evidence="2" type="ORF">AL538_05265</name>
    <name evidence="3" type="ORF">DS957_017280</name>
</gene>
<dbReference type="EMBL" id="CP014038">
    <property type="protein sequence ID" value="AMF97196.1"/>
    <property type="molecule type" value="Genomic_DNA"/>
</dbReference>
<accession>A0A3A1PV29</accession>
<protein>
    <submittedName>
        <fullName evidence="3">Sulfurtransferase TusA family protein</fullName>
    </submittedName>
</protein>
<dbReference type="SUPFAM" id="SSF64307">
    <property type="entry name" value="SirA-like"/>
    <property type="match status" value="1"/>
</dbReference>
<proteinExistence type="predicted"/>
<dbReference type="Pfam" id="PF01206">
    <property type="entry name" value="TusA"/>
    <property type="match status" value="1"/>
</dbReference>
<dbReference type="InterPro" id="IPR001455">
    <property type="entry name" value="TusA-like"/>
</dbReference>
<evidence type="ECO:0000313" key="5">
    <source>
        <dbReference type="Proteomes" id="UP000253437"/>
    </source>
</evidence>
<dbReference type="AlphaFoldDB" id="A0A3A1PV29"/>
<reference evidence="2" key="2">
    <citation type="submission" date="2018-01" db="EMBL/GenBank/DDBJ databases">
        <title>FDA dAtabase for Regulatory Grade micrObial Sequences (FDA-ARGOS): Supporting development and validation of Infectious Disease Dx tests.</title>
        <authorList>
            <person name="Hoffmann M."/>
            <person name="Allard M."/>
            <person name="Evans P."/>
            <person name="Brown E."/>
            <person name="Tallon L."/>
            <person name="Sadzewicz L."/>
            <person name="Sengamalay N."/>
            <person name="Ott S."/>
            <person name="Godinez A."/>
            <person name="Nagaraj S."/>
            <person name="Vyas G."/>
            <person name="Aluvathingal J."/>
            <person name="Nadendla S."/>
            <person name="Geyer C."/>
            <person name="Sichtig H."/>
        </authorList>
    </citation>
    <scope>NUCLEOTIDE SEQUENCE</scope>
    <source>
        <strain evidence="2">FDAARGOS_107</strain>
    </source>
</reference>
<keyword evidence="3" id="KW-0808">Transferase</keyword>
<keyword evidence="4" id="KW-1185">Reference proteome</keyword>
<name>A0A3A1PV29_VIBHA</name>
<dbReference type="CDD" id="cd00291">
    <property type="entry name" value="SirA_YedF_YeeD"/>
    <property type="match status" value="1"/>
</dbReference>
<evidence type="ECO:0000259" key="1">
    <source>
        <dbReference type="Pfam" id="PF01206"/>
    </source>
</evidence>